<name>A0A2P8IJ27_SACCR</name>
<comment type="caution">
    <text evidence="1">The sequence shown here is derived from an EMBL/GenBank/DDBJ whole genome shotgun (WGS) entry which is preliminary data.</text>
</comment>
<gene>
    <name evidence="1" type="ORF">B0I31_101647</name>
</gene>
<accession>A0A2P8IJ27</accession>
<reference evidence="1 2" key="1">
    <citation type="submission" date="2018-03" db="EMBL/GenBank/DDBJ databases">
        <title>Genomic Encyclopedia of Type Strains, Phase III (KMG-III): the genomes of soil and plant-associated and newly described type strains.</title>
        <authorList>
            <person name="Whitman W."/>
        </authorList>
    </citation>
    <scope>NUCLEOTIDE SEQUENCE [LARGE SCALE GENOMIC DNA]</scope>
    <source>
        <strain evidence="1 2">CGMCC 4.7097</strain>
    </source>
</reference>
<evidence type="ECO:0000313" key="1">
    <source>
        <dbReference type="EMBL" id="PSL58429.1"/>
    </source>
</evidence>
<sequence length="74" mass="7567">MTAEIVESTSDELPACADGLAGLLVDAVAGGASVGFVEPLSRGRASGGGPGPRRCRTASWRCGWPATLFYKRVG</sequence>
<evidence type="ECO:0000313" key="2">
    <source>
        <dbReference type="Proteomes" id="UP000241118"/>
    </source>
</evidence>
<dbReference type="EMBL" id="PYAX01000001">
    <property type="protein sequence ID" value="PSL58429.1"/>
    <property type="molecule type" value="Genomic_DNA"/>
</dbReference>
<protein>
    <submittedName>
        <fullName evidence="1">Uncharacterized protein</fullName>
    </submittedName>
</protein>
<dbReference type="RefSeq" id="WP_219910573.1">
    <property type="nucleotide sequence ID" value="NZ_PYAX01000001.1"/>
</dbReference>
<organism evidence="1 2">
    <name type="scientific">Saccharothrix carnea</name>
    <dbReference type="NCBI Taxonomy" id="1280637"/>
    <lineage>
        <taxon>Bacteria</taxon>
        <taxon>Bacillati</taxon>
        <taxon>Actinomycetota</taxon>
        <taxon>Actinomycetes</taxon>
        <taxon>Pseudonocardiales</taxon>
        <taxon>Pseudonocardiaceae</taxon>
        <taxon>Saccharothrix</taxon>
    </lineage>
</organism>
<dbReference type="Proteomes" id="UP000241118">
    <property type="component" value="Unassembled WGS sequence"/>
</dbReference>
<proteinExistence type="predicted"/>
<dbReference type="AlphaFoldDB" id="A0A2P8IJ27"/>
<keyword evidence="2" id="KW-1185">Reference proteome</keyword>